<dbReference type="Pfam" id="PF13432">
    <property type="entry name" value="TPR_16"/>
    <property type="match status" value="1"/>
</dbReference>
<dbReference type="SMART" id="SM00028">
    <property type="entry name" value="TPR"/>
    <property type="match status" value="4"/>
</dbReference>
<protein>
    <submittedName>
        <fullName evidence="3">Uncharacterized protein</fullName>
    </submittedName>
</protein>
<accession>A0A382AMP9</accession>
<keyword evidence="2" id="KW-0802">TPR repeat</keyword>
<organism evidence="3">
    <name type="scientific">marine metagenome</name>
    <dbReference type="NCBI Taxonomy" id="408172"/>
    <lineage>
        <taxon>unclassified sequences</taxon>
        <taxon>metagenomes</taxon>
        <taxon>ecological metagenomes</taxon>
    </lineage>
</organism>
<dbReference type="GO" id="GO:0009279">
    <property type="term" value="C:cell outer membrane"/>
    <property type="evidence" value="ECO:0007669"/>
    <property type="project" value="TreeGrafter"/>
</dbReference>
<dbReference type="Gene3D" id="3.40.50.10070">
    <property type="entry name" value="TolB, N-terminal domain"/>
    <property type="match status" value="1"/>
</dbReference>
<name>A0A382AMP9_9ZZZZ</name>
<sequence>NIAEPVAAYSVRLDREVSEQLVEAGGGSAPPADAKPTVRRAIAVLPFQNMSGDPEQEYFSDGISEDIISVISRYHWLSVIARNSSFVYKGKAVDVREVARDLEVDYVLEGSVRKAGSRVRITAQLIEADSGGHLWTERYDRDLDDIFALQDEITETIAASIEPELARSERQRARRKRADNMDAWDLFQQAQWQMYQFSKENVASAISLYQQAIDLDDEFAPAQAGISVAYLVQVISNFTDETKPCIEAALRHGERAVVLDDQDPFCRYALGRAFAFSFQPAKAERELKRAIELNPSYAQAYHGLAQSYLMTGDGDWEVSLELLNDAIRLSPSDPLLWAFEQMKGGVLLNLERDDEAMEWYQKAASHPNAGFWAFLGLAACHSLKGEQAQAEAELARALGMNPGLSKAYFDETFPDALSRFKDALVVAGLK</sequence>
<dbReference type="EMBL" id="UINC01025965">
    <property type="protein sequence ID" value="SVB02551.1"/>
    <property type="molecule type" value="Genomic_DNA"/>
</dbReference>
<keyword evidence="1" id="KW-0677">Repeat</keyword>
<dbReference type="Gene3D" id="1.25.40.10">
    <property type="entry name" value="Tetratricopeptide repeat domain"/>
    <property type="match status" value="2"/>
</dbReference>
<evidence type="ECO:0000256" key="1">
    <source>
        <dbReference type="ARBA" id="ARBA00022737"/>
    </source>
</evidence>
<dbReference type="InterPro" id="IPR050498">
    <property type="entry name" value="Ycf3"/>
</dbReference>
<evidence type="ECO:0000313" key="3">
    <source>
        <dbReference type="EMBL" id="SVB02551.1"/>
    </source>
</evidence>
<dbReference type="InterPro" id="IPR019734">
    <property type="entry name" value="TPR_rpt"/>
</dbReference>
<feature type="non-terminal residue" evidence="3">
    <location>
        <position position="1"/>
    </location>
</feature>
<dbReference type="GO" id="GO:0046813">
    <property type="term" value="P:receptor-mediated virion attachment to host cell"/>
    <property type="evidence" value="ECO:0007669"/>
    <property type="project" value="TreeGrafter"/>
</dbReference>
<dbReference type="InterPro" id="IPR011990">
    <property type="entry name" value="TPR-like_helical_dom_sf"/>
</dbReference>
<gene>
    <name evidence="3" type="ORF">METZ01_LOCUS155405</name>
</gene>
<proteinExistence type="predicted"/>
<dbReference type="AlphaFoldDB" id="A0A382AMP9"/>
<dbReference type="PANTHER" id="PTHR44858:SF1">
    <property type="entry name" value="UDP-N-ACETYLGLUCOSAMINE--PEPTIDE N-ACETYLGLUCOSAMINYLTRANSFERASE SPINDLY-RELATED"/>
    <property type="match status" value="1"/>
</dbReference>
<evidence type="ECO:0000256" key="2">
    <source>
        <dbReference type="ARBA" id="ARBA00022803"/>
    </source>
</evidence>
<dbReference type="PANTHER" id="PTHR44858">
    <property type="entry name" value="TETRATRICOPEPTIDE REPEAT PROTEIN 6"/>
    <property type="match status" value="1"/>
</dbReference>
<dbReference type="SUPFAM" id="SSF48452">
    <property type="entry name" value="TPR-like"/>
    <property type="match status" value="1"/>
</dbReference>
<reference evidence="3" key="1">
    <citation type="submission" date="2018-05" db="EMBL/GenBank/DDBJ databases">
        <authorList>
            <person name="Lanie J.A."/>
            <person name="Ng W.-L."/>
            <person name="Kazmierczak K.M."/>
            <person name="Andrzejewski T.M."/>
            <person name="Davidsen T.M."/>
            <person name="Wayne K.J."/>
            <person name="Tettelin H."/>
            <person name="Glass J.I."/>
            <person name="Rusch D."/>
            <person name="Podicherti R."/>
            <person name="Tsui H.-C.T."/>
            <person name="Winkler M.E."/>
        </authorList>
    </citation>
    <scope>NUCLEOTIDE SEQUENCE</scope>
</reference>